<dbReference type="OrthoDB" id="1261979at2"/>
<name>A0A2T6C368_9FLAO</name>
<dbReference type="Proteomes" id="UP000244090">
    <property type="component" value="Unassembled WGS sequence"/>
</dbReference>
<protein>
    <submittedName>
        <fullName evidence="1">Uncharacterized protein</fullName>
    </submittedName>
</protein>
<organism evidence="1 2">
    <name type="scientific">Kordia periserrulae</name>
    <dbReference type="NCBI Taxonomy" id="701523"/>
    <lineage>
        <taxon>Bacteria</taxon>
        <taxon>Pseudomonadati</taxon>
        <taxon>Bacteroidota</taxon>
        <taxon>Flavobacteriia</taxon>
        <taxon>Flavobacteriales</taxon>
        <taxon>Flavobacteriaceae</taxon>
        <taxon>Kordia</taxon>
    </lineage>
</organism>
<dbReference type="AlphaFoldDB" id="A0A2T6C368"/>
<proteinExistence type="predicted"/>
<reference evidence="1 2" key="1">
    <citation type="submission" date="2018-04" db="EMBL/GenBank/DDBJ databases">
        <title>Genomic Encyclopedia of Archaeal and Bacterial Type Strains, Phase II (KMG-II): from individual species to whole genera.</title>
        <authorList>
            <person name="Goeker M."/>
        </authorList>
    </citation>
    <scope>NUCLEOTIDE SEQUENCE [LARGE SCALE GENOMIC DNA]</scope>
    <source>
        <strain evidence="1 2">DSM 25731</strain>
    </source>
</reference>
<evidence type="ECO:0000313" key="1">
    <source>
        <dbReference type="EMBL" id="PTX62748.1"/>
    </source>
</evidence>
<evidence type="ECO:0000313" key="2">
    <source>
        <dbReference type="Proteomes" id="UP000244090"/>
    </source>
</evidence>
<accession>A0A2T6C368</accession>
<sequence length="339" mass="39546">MCNRREHPIPGKILSDESFDYNLVVGIPDPNKYIKAKIFLKKLIEEKKKKELEDCSQSLIDILIKKINLKDDALNEVVDRLRNLSSKDAYILLEKLLFFTEKPTTEVLESVLKKIRNTGNSEAHSFLRNHINLVKDSSKEQKNKPCESPKACEFLKFILHSEKEEVVKRLNNQFIARNINKVEGQFSEIYNDYMKSCDAENLVVQPTVGALRATRNNKTNIFTNIFFYENFLDNKFQKSSFNIYQNFEMGPNDRLQLTYYVCFKRTGFERQRGDTYRMHKFSIKNEDVEYTPFRQNNDNMRDKVVLDINEIDEVMAFVINVNPEASRGTSTTVKDASGN</sequence>
<dbReference type="RefSeq" id="WP_108113733.1">
    <property type="nucleotide sequence ID" value="NZ_QBKT01000002.1"/>
</dbReference>
<gene>
    <name evidence="1" type="ORF">C8N46_102148</name>
</gene>
<keyword evidence="2" id="KW-1185">Reference proteome</keyword>
<comment type="caution">
    <text evidence="1">The sequence shown here is derived from an EMBL/GenBank/DDBJ whole genome shotgun (WGS) entry which is preliminary data.</text>
</comment>
<dbReference type="EMBL" id="QBKT01000002">
    <property type="protein sequence ID" value="PTX62748.1"/>
    <property type="molecule type" value="Genomic_DNA"/>
</dbReference>